<keyword evidence="2" id="KW-1185">Reference proteome</keyword>
<reference evidence="1 2" key="1">
    <citation type="submission" date="2018-03" db="EMBL/GenBank/DDBJ databases">
        <title>Novel Streptomyces sp. from soil.</title>
        <authorList>
            <person name="Tan G.Y.A."/>
            <person name="Lee Z.Y."/>
        </authorList>
    </citation>
    <scope>NUCLEOTIDE SEQUENCE [LARGE SCALE GENOMIC DNA]</scope>
    <source>
        <strain evidence="1 2">ST5x</strain>
    </source>
</reference>
<name>A0A2S9Q2S4_9ACTN</name>
<dbReference type="AlphaFoldDB" id="A0A2S9Q2S4"/>
<sequence>MVDVRDRILAYTEQARPDASYTPPGDEERERLAQGVDKLLAGDARAAEGLIGPIGFTVTRITDTGSGRRFDEIAARDDGPAARWGRLYLTADSAVRWNVQVPHPTSDRDTDALGVRLLESTPGGALVVAGAHRESGTGDTADVAHRQDSVFHAMVAELVRRNVPSLQVHGFSDSRQRPYDAVVSTGAVQSAPGEVVALADRMRSEGLRVCRGWRARCPVEGTTNVQGREAQRGHTLFVHVELAPDARGDGPDADEAADALSGLLADWARD</sequence>
<evidence type="ECO:0000313" key="1">
    <source>
        <dbReference type="EMBL" id="PRH80938.1"/>
    </source>
</evidence>
<evidence type="ECO:0000313" key="2">
    <source>
        <dbReference type="Proteomes" id="UP000239322"/>
    </source>
</evidence>
<dbReference type="EMBL" id="PVLV01000018">
    <property type="protein sequence ID" value="PRH80938.1"/>
    <property type="molecule type" value="Genomic_DNA"/>
</dbReference>
<gene>
    <name evidence="1" type="ORF">C6N75_01435</name>
</gene>
<proteinExistence type="predicted"/>
<dbReference type="Proteomes" id="UP000239322">
    <property type="component" value="Unassembled WGS sequence"/>
</dbReference>
<protein>
    <submittedName>
        <fullName evidence="1">Uncharacterized protein</fullName>
    </submittedName>
</protein>
<organism evidence="1 2">
    <name type="scientific">Streptomyces solincola</name>
    <dbReference type="NCBI Taxonomy" id="2100817"/>
    <lineage>
        <taxon>Bacteria</taxon>
        <taxon>Bacillati</taxon>
        <taxon>Actinomycetota</taxon>
        <taxon>Actinomycetes</taxon>
        <taxon>Kitasatosporales</taxon>
        <taxon>Streptomycetaceae</taxon>
        <taxon>Streptomyces</taxon>
    </lineage>
</organism>
<dbReference type="OrthoDB" id="5493436at2"/>
<comment type="caution">
    <text evidence="1">The sequence shown here is derived from an EMBL/GenBank/DDBJ whole genome shotgun (WGS) entry which is preliminary data.</text>
</comment>
<accession>A0A2S9Q2S4</accession>